<dbReference type="RefSeq" id="WP_106347797.1">
    <property type="nucleotide sequence ID" value="NZ_PVUE01000002.1"/>
</dbReference>
<keyword evidence="1" id="KW-0378">Hydrolase</keyword>
<keyword evidence="2" id="KW-1185">Reference proteome</keyword>
<dbReference type="InterPro" id="IPR012340">
    <property type="entry name" value="NA-bd_OB-fold"/>
</dbReference>
<evidence type="ECO:0000313" key="1">
    <source>
        <dbReference type="EMBL" id="PRZ43661.1"/>
    </source>
</evidence>
<accession>A0A2T1A4Y0</accession>
<dbReference type="AlphaFoldDB" id="A0A2T1A4Y0"/>
<name>A0A2T1A4Y0_9ACTN</name>
<gene>
    <name evidence="1" type="ORF">CLV47_102352</name>
</gene>
<reference evidence="1 2" key="1">
    <citation type="submission" date="2018-03" db="EMBL/GenBank/DDBJ databases">
        <title>Genomic Encyclopedia of Archaeal and Bacterial Type Strains, Phase II (KMG-II): from individual species to whole genera.</title>
        <authorList>
            <person name="Goeker M."/>
        </authorList>
    </citation>
    <scope>NUCLEOTIDE SEQUENCE [LARGE SCALE GENOMIC DNA]</scope>
    <source>
        <strain evidence="1 2">DSM 100065</strain>
    </source>
</reference>
<dbReference type="Proteomes" id="UP000237752">
    <property type="component" value="Unassembled WGS sequence"/>
</dbReference>
<evidence type="ECO:0000313" key="2">
    <source>
        <dbReference type="Proteomes" id="UP000237752"/>
    </source>
</evidence>
<sequence length="135" mass="14403">MTTSADAAKADKPRGVFSRLMHRLAADADVLDAEDLQESTGKVGNCCCRDLVAGESVRIAGRLRSVVYTPSEKAPTLTAELFDGTGAVELVWLGQRRIPGIEPGREMVVSGRIADRDGSPALFNPWYELTPTGAG</sequence>
<comment type="caution">
    <text evidence="1">The sequence shown here is derived from an EMBL/GenBank/DDBJ whole genome shotgun (WGS) entry which is preliminary data.</text>
</comment>
<keyword evidence="1" id="KW-0067">ATP-binding</keyword>
<organism evidence="1 2">
    <name type="scientific">Antricoccus suffuscus</name>
    <dbReference type="NCBI Taxonomy" id="1629062"/>
    <lineage>
        <taxon>Bacteria</taxon>
        <taxon>Bacillati</taxon>
        <taxon>Actinomycetota</taxon>
        <taxon>Actinomycetes</taxon>
        <taxon>Geodermatophilales</taxon>
        <taxon>Antricoccaceae</taxon>
        <taxon>Antricoccus</taxon>
    </lineage>
</organism>
<dbReference type="OrthoDB" id="3268233at2"/>
<protein>
    <submittedName>
        <fullName evidence="1">ATP-dependent DNA helicase RecG</fullName>
    </submittedName>
</protein>
<dbReference type="InterPro" id="IPR016499">
    <property type="entry name" value="NucleicA-bd_Rv2694c_prd"/>
</dbReference>
<dbReference type="CDD" id="cd04488">
    <property type="entry name" value="RecG_wedge_OBF"/>
    <property type="match status" value="1"/>
</dbReference>
<dbReference type="GO" id="GO:0004386">
    <property type="term" value="F:helicase activity"/>
    <property type="evidence" value="ECO:0007669"/>
    <property type="project" value="UniProtKB-KW"/>
</dbReference>
<proteinExistence type="predicted"/>
<dbReference type="PIRSF" id="PIRSF006910">
    <property type="entry name" value="NA_bind_Rv2694c_prd"/>
    <property type="match status" value="1"/>
</dbReference>
<keyword evidence="1" id="KW-0347">Helicase</keyword>
<keyword evidence="1" id="KW-0547">Nucleotide-binding</keyword>
<dbReference type="Gene3D" id="2.40.50.140">
    <property type="entry name" value="Nucleic acid-binding proteins"/>
    <property type="match status" value="1"/>
</dbReference>
<dbReference type="EMBL" id="PVUE01000002">
    <property type="protein sequence ID" value="PRZ43661.1"/>
    <property type="molecule type" value="Genomic_DNA"/>
</dbReference>